<reference evidence="1" key="1">
    <citation type="journal article" date="2020" name="mSystems">
        <title>Genome- and Community-Level Interaction Insights into Carbon Utilization and Element Cycling Functions of Hydrothermarchaeota in Hydrothermal Sediment.</title>
        <authorList>
            <person name="Zhou Z."/>
            <person name="Liu Y."/>
            <person name="Xu W."/>
            <person name="Pan J."/>
            <person name="Luo Z.H."/>
            <person name="Li M."/>
        </authorList>
    </citation>
    <scope>NUCLEOTIDE SEQUENCE [LARGE SCALE GENOMIC DNA]</scope>
    <source>
        <strain evidence="1">SpSt-289</strain>
    </source>
</reference>
<evidence type="ECO:0000313" key="1">
    <source>
        <dbReference type="EMBL" id="HDX32455.1"/>
    </source>
</evidence>
<comment type="caution">
    <text evidence="1">The sequence shown here is derived from an EMBL/GenBank/DDBJ whole genome shotgun (WGS) entry which is preliminary data.</text>
</comment>
<sequence length="137" mass="14986">MWQELGVVQNRPMINHDEYQRITDGEHTLGSIWSAGIRASTLTWKWWGRGHAPLSYGRYTGNWMGSTCGWLMTTETMPMLIRGVPKTLPGLRNFYMAGQWVEPGGSVPLAAASGKAVIQLLCAADGKAFAVSAPAFS</sequence>
<dbReference type="AlphaFoldDB" id="A0A7C1FU67"/>
<protein>
    <submittedName>
        <fullName evidence="1">Uncharacterized protein</fullName>
    </submittedName>
</protein>
<proteinExistence type="predicted"/>
<gene>
    <name evidence="1" type="ORF">ENQ20_13360</name>
</gene>
<dbReference type="EMBL" id="DSMG01000135">
    <property type="protein sequence ID" value="HDX32455.1"/>
    <property type="molecule type" value="Genomic_DNA"/>
</dbReference>
<organism evidence="1">
    <name type="scientific">Caldilinea aerophila</name>
    <dbReference type="NCBI Taxonomy" id="133453"/>
    <lineage>
        <taxon>Bacteria</taxon>
        <taxon>Bacillati</taxon>
        <taxon>Chloroflexota</taxon>
        <taxon>Caldilineae</taxon>
        <taxon>Caldilineales</taxon>
        <taxon>Caldilineaceae</taxon>
        <taxon>Caldilinea</taxon>
    </lineage>
</organism>
<name>A0A7C1FU67_9CHLR</name>
<accession>A0A7C1FU67</accession>